<evidence type="ECO:0000256" key="1">
    <source>
        <dbReference type="SAM" id="MobiDB-lite"/>
    </source>
</evidence>
<organism evidence="2 3">
    <name type="scientific">Synaphobranchus kaupii</name>
    <name type="common">Kaup's arrowtooth eel</name>
    <dbReference type="NCBI Taxonomy" id="118154"/>
    <lineage>
        <taxon>Eukaryota</taxon>
        <taxon>Metazoa</taxon>
        <taxon>Chordata</taxon>
        <taxon>Craniata</taxon>
        <taxon>Vertebrata</taxon>
        <taxon>Euteleostomi</taxon>
        <taxon>Actinopterygii</taxon>
        <taxon>Neopterygii</taxon>
        <taxon>Teleostei</taxon>
        <taxon>Anguilliformes</taxon>
        <taxon>Synaphobranchidae</taxon>
        <taxon>Synaphobranchus</taxon>
    </lineage>
</organism>
<feature type="region of interest" description="Disordered" evidence="1">
    <location>
        <begin position="43"/>
        <end position="123"/>
    </location>
</feature>
<keyword evidence="3" id="KW-1185">Reference proteome</keyword>
<dbReference type="EMBL" id="JAINUF010000016">
    <property type="protein sequence ID" value="KAJ8339722.1"/>
    <property type="molecule type" value="Genomic_DNA"/>
</dbReference>
<name>A0A9Q1IH90_SYNKA</name>
<dbReference type="Proteomes" id="UP001152622">
    <property type="component" value="Chromosome 16"/>
</dbReference>
<evidence type="ECO:0000313" key="2">
    <source>
        <dbReference type="EMBL" id="KAJ8339722.1"/>
    </source>
</evidence>
<gene>
    <name evidence="2" type="ORF">SKAU_G00343550</name>
</gene>
<evidence type="ECO:0000313" key="3">
    <source>
        <dbReference type="Proteomes" id="UP001152622"/>
    </source>
</evidence>
<comment type="caution">
    <text evidence="2">The sequence shown here is derived from an EMBL/GenBank/DDBJ whole genome shotgun (WGS) entry which is preliminary data.</text>
</comment>
<dbReference type="AlphaFoldDB" id="A0A9Q1IH90"/>
<feature type="compositionally biased region" description="Basic and acidic residues" evidence="1">
    <location>
        <begin position="71"/>
        <end position="96"/>
    </location>
</feature>
<proteinExistence type="predicted"/>
<reference evidence="2" key="1">
    <citation type="journal article" date="2023" name="Science">
        <title>Genome structures resolve the early diversification of teleost fishes.</title>
        <authorList>
            <person name="Parey E."/>
            <person name="Louis A."/>
            <person name="Montfort J."/>
            <person name="Bouchez O."/>
            <person name="Roques C."/>
            <person name="Iampietro C."/>
            <person name="Lluch J."/>
            <person name="Castinel A."/>
            <person name="Donnadieu C."/>
            <person name="Desvignes T."/>
            <person name="Floi Bucao C."/>
            <person name="Jouanno E."/>
            <person name="Wen M."/>
            <person name="Mejri S."/>
            <person name="Dirks R."/>
            <person name="Jansen H."/>
            <person name="Henkel C."/>
            <person name="Chen W.J."/>
            <person name="Zahm M."/>
            <person name="Cabau C."/>
            <person name="Klopp C."/>
            <person name="Thompson A.W."/>
            <person name="Robinson-Rechavi M."/>
            <person name="Braasch I."/>
            <person name="Lecointre G."/>
            <person name="Bobe J."/>
            <person name="Postlethwait J.H."/>
            <person name="Berthelot C."/>
            <person name="Roest Crollius H."/>
            <person name="Guiguen Y."/>
        </authorList>
    </citation>
    <scope>NUCLEOTIDE SEQUENCE</scope>
    <source>
        <strain evidence="2">WJC10195</strain>
    </source>
</reference>
<sequence>METGPAHADVTSAGLARGLLLMIQGQSVPNASNMRLIITAVQRTGTQRWPSRSEEGRLHRSQCPPSRPRPVGRELNRRARQRRDSTVRRVTGERLSPKQTPLIDDETGKKPEQRLPGTPGIGT</sequence>
<protein>
    <submittedName>
        <fullName evidence="2">Uncharacterized protein</fullName>
    </submittedName>
</protein>
<accession>A0A9Q1IH90</accession>